<dbReference type="FunFam" id="3.90.190.10:FF:000036">
    <property type="entry name" value="Serine/threonine/tyrosine-interacting protein a"/>
    <property type="match status" value="1"/>
</dbReference>
<dbReference type="OrthoDB" id="2017893at2759"/>
<accession>A0A4T0TFF0</accession>
<dbReference type="PROSITE" id="PS50054">
    <property type="entry name" value="TYR_PHOSPHATASE_DUAL"/>
    <property type="match status" value="1"/>
</dbReference>
<dbReference type="GO" id="GO:0070372">
    <property type="term" value="P:regulation of ERK1 and ERK2 cascade"/>
    <property type="evidence" value="ECO:0007669"/>
    <property type="project" value="TreeGrafter"/>
</dbReference>
<dbReference type="Proteomes" id="UP000305647">
    <property type="component" value="Unassembled WGS sequence"/>
</dbReference>
<dbReference type="InterPro" id="IPR000387">
    <property type="entry name" value="Tyr_Pase_dom"/>
</dbReference>
<evidence type="ECO:0000259" key="3">
    <source>
        <dbReference type="PROSITE" id="PS50056"/>
    </source>
</evidence>
<dbReference type="EMBL" id="SPRC01000040">
    <property type="protein sequence ID" value="TIB76852.1"/>
    <property type="molecule type" value="Genomic_DNA"/>
</dbReference>
<evidence type="ECO:0000313" key="9">
    <source>
        <dbReference type="EMBL" id="TIC64430.1"/>
    </source>
</evidence>
<evidence type="ECO:0000313" key="15">
    <source>
        <dbReference type="Proteomes" id="UP000310708"/>
    </source>
</evidence>
<feature type="domain" description="Tyrosine specific protein phosphatases" evidence="3">
    <location>
        <begin position="97"/>
        <end position="158"/>
    </location>
</feature>
<evidence type="ECO:0000313" key="4">
    <source>
        <dbReference type="EMBL" id="TIB76852.1"/>
    </source>
</evidence>
<dbReference type="PANTHER" id="PTHR46588:SF1">
    <property type="entry name" value="SERINE_THREONINE_TYROSINE-INTERACTING PROTEIN"/>
    <property type="match status" value="1"/>
</dbReference>
<dbReference type="Gene3D" id="3.90.190.10">
    <property type="entry name" value="Protein tyrosine phosphatase superfamily"/>
    <property type="match status" value="1"/>
</dbReference>
<dbReference type="EMBL" id="SPRV01000031">
    <property type="protein sequence ID" value="TIC61173.1"/>
    <property type="molecule type" value="Genomic_DNA"/>
</dbReference>
<evidence type="ECO:0000313" key="13">
    <source>
        <dbReference type="Proteomes" id="UP000309601"/>
    </source>
</evidence>
<dbReference type="GO" id="GO:0062026">
    <property type="term" value="P:negative regulation of SCF-dependent proteasomal ubiquitin-dependent catabolic process"/>
    <property type="evidence" value="ECO:0007669"/>
    <property type="project" value="TreeGrafter"/>
</dbReference>
<name>A0A4T0TFF0_9BASI</name>
<dbReference type="PANTHER" id="PTHR46588">
    <property type="entry name" value="SERINE/THREONINE/TYROSINE-INTERACTING PROTEIN"/>
    <property type="match status" value="1"/>
</dbReference>
<dbReference type="Proteomes" id="UP000310685">
    <property type="component" value="Unassembled WGS sequence"/>
</dbReference>
<evidence type="ECO:0000313" key="12">
    <source>
        <dbReference type="Proteomes" id="UP000307169"/>
    </source>
</evidence>
<dbReference type="GO" id="GO:0140096">
    <property type="term" value="F:catalytic activity, acting on a protein"/>
    <property type="evidence" value="ECO:0007669"/>
    <property type="project" value="UniProtKB-ARBA"/>
</dbReference>
<dbReference type="EMBL" id="SPRW01000031">
    <property type="protein sequence ID" value="TIC63999.1"/>
    <property type="molecule type" value="Genomic_DNA"/>
</dbReference>
<proteinExistence type="inferred from homology"/>
<evidence type="ECO:0000313" key="8">
    <source>
        <dbReference type="EMBL" id="TIC63999.1"/>
    </source>
</evidence>
<feature type="domain" description="Tyrosine-protein phosphatase" evidence="2">
    <location>
        <begin position="34"/>
        <end position="180"/>
    </location>
</feature>
<reference evidence="10 11" key="1">
    <citation type="submission" date="2019-03" db="EMBL/GenBank/DDBJ databases">
        <title>Sequencing 25 genomes of Wallemia mellicola.</title>
        <authorList>
            <person name="Gostincar C."/>
        </authorList>
    </citation>
    <scope>NUCLEOTIDE SEQUENCE [LARGE SCALE GENOMIC DNA]</scope>
    <source>
        <strain evidence="5 12">EXF-1262</strain>
        <strain evidence="8 13">EXF-1274</strain>
        <strain evidence="7 10">EXF-1277</strain>
        <strain evidence="4 14">EXF-6152</strain>
        <strain evidence="9 15">EXF-757</strain>
        <strain evidence="6 11">EXF-8738</strain>
    </source>
</reference>
<dbReference type="InterPro" id="IPR020422">
    <property type="entry name" value="TYR_PHOSPHATASE_DUAL_dom"/>
</dbReference>
<dbReference type="EMBL" id="SPRX01000034">
    <property type="protein sequence ID" value="TIC64430.1"/>
    <property type="molecule type" value="Genomic_DNA"/>
</dbReference>
<organism evidence="9 15">
    <name type="scientific">Wallemia mellicola</name>
    <dbReference type="NCBI Taxonomy" id="1708541"/>
    <lineage>
        <taxon>Eukaryota</taxon>
        <taxon>Fungi</taxon>
        <taxon>Dikarya</taxon>
        <taxon>Basidiomycota</taxon>
        <taxon>Wallemiomycotina</taxon>
        <taxon>Wallemiomycetes</taxon>
        <taxon>Wallemiales</taxon>
        <taxon>Wallemiaceae</taxon>
        <taxon>Wallemia</taxon>
    </lineage>
</organism>
<dbReference type="GO" id="GO:0005737">
    <property type="term" value="C:cytoplasm"/>
    <property type="evidence" value="ECO:0007669"/>
    <property type="project" value="TreeGrafter"/>
</dbReference>
<evidence type="ECO:0000313" key="7">
    <source>
        <dbReference type="EMBL" id="TIC61173.1"/>
    </source>
</evidence>
<comment type="caution">
    <text evidence="9">The sequence shown here is derived from an EMBL/GenBank/DDBJ whole genome shotgun (WGS) entry which is preliminary data.</text>
</comment>
<dbReference type="EMBL" id="SPRO01000026">
    <property type="protein sequence ID" value="TIC29609.1"/>
    <property type="molecule type" value="Genomic_DNA"/>
</dbReference>
<evidence type="ECO:0000313" key="10">
    <source>
        <dbReference type="Proteomes" id="UP000305362"/>
    </source>
</evidence>
<dbReference type="Proteomes" id="UP000309601">
    <property type="component" value="Unassembled WGS sequence"/>
</dbReference>
<dbReference type="SUPFAM" id="SSF52799">
    <property type="entry name" value="(Phosphotyrosine protein) phosphatases II"/>
    <property type="match status" value="1"/>
</dbReference>
<evidence type="ECO:0000313" key="14">
    <source>
        <dbReference type="Proteomes" id="UP000310685"/>
    </source>
</evidence>
<protein>
    <submittedName>
        <fullName evidence="9">Phosphatases II</fullName>
    </submittedName>
</protein>
<comment type="similarity">
    <text evidence="1">Belongs to the protein-tyrosine phosphatase family. Non-receptor class subfamily.</text>
</comment>
<evidence type="ECO:0000313" key="11">
    <source>
        <dbReference type="Proteomes" id="UP000305647"/>
    </source>
</evidence>
<dbReference type="Proteomes" id="UP000310708">
    <property type="component" value="Unassembled WGS sequence"/>
</dbReference>
<dbReference type="OMA" id="EWRYEMR"/>
<gene>
    <name evidence="9" type="ORF">E3Q01_02775</name>
    <name evidence="8" type="ORF">E3Q02_02801</name>
    <name evidence="7" type="ORF">E3Q03_02799</name>
    <name evidence="6" type="ORF">E3Q10_02525</name>
    <name evidence="5" type="ORF">E3Q17_02554</name>
    <name evidence="4" type="ORF">E3Q22_03326</name>
</gene>
<dbReference type="PROSITE" id="PS50056">
    <property type="entry name" value="TYR_PHOSPHATASE_2"/>
    <property type="match status" value="1"/>
</dbReference>
<dbReference type="SMART" id="SM00195">
    <property type="entry name" value="DSPc"/>
    <property type="match status" value="1"/>
</dbReference>
<dbReference type="EMBL" id="SPRH01000029">
    <property type="protein sequence ID" value="TIB99560.1"/>
    <property type="molecule type" value="Genomic_DNA"/>
</dbReference>
<dbReference type="Proteomes" id="UP000307169">
    <property type="component" value="Unassembled WGS sequence"/>
</dbReference>
<dbReference type="Pfam" id="PF00782">
    <property type="entry name" value="DSPc"/>
    <property type="match status" value="1"/>
</dbReference>
<dbReference type="GO" id="GO:0005654">
    <property type="term" value="C:nucleoplasm"/>
    <property type="evidence" value="ECO:0007669"/>
    <property type="project" value="TreeGrafter"/>
</dbReference>
<dbReference type="AlphaFoldDB" id="A0A4T0TFF0"/>
<evidence type="ECO:0000259" key="2">
    <source>
        <dbReference type="PROSITE" id="PS50054"/>
    </source>
</evidence>
<dbReference type="InterPro" id="IPR029021">
    <property type="entry name" value="Prot-tyrosine_phosphatase-like"/>
</dbReference>
<dbReference type="Proteomes" id="UP000305362">
    <property type="component" value="Unassembled WGS sequence"/>
</dbReference>
<evidence type="ECO:0000313" key="6">
    <source>
        <dbReference type="EMBL" id="TIC29609.1"/>
    </source>
</evidence>
<dbReference type="GO" id="GO:1990444">
    <property type="term" value="F:F-box domain binding"/>
    <property type="evidence" value="ECO:0007669"/>
    <property type="project" value="TreeGrafter"/>
</dbReference>
<evidence type="ECO:0000256" key="1">
    <source>
        <dbReference type="ARBA" id="ARBA00009649"/>
    </source>
</evidence>
<dbReference type="InterPro" id="IPR000340">
    <property type="entry name" value="Dual-sp_phosphatase_cat-dom"/>
</dbReference>
<sequence>MEIDNEEVNHTRVLLENSDGFDGGSDWRYEMRRECQEIIPNLVLGPYQCSKDTAFLTSAGITHIVVIRGEAEAVFVRPRYPDQFSYLVLDVRDSEEQNLIRIYPEAREYISNALQNGGKVLIVCNGGISRGPAITIMYVMEAAQVSFEDATNYVQNKRYCISPNLGFQCQLKEFEAIYRASLAIANQPTLTRDSKRRLEDDDSIEADIDARPSRNQRV</sequence>
<evidence type="ECO:0000313" key="5">
    <source>
        <dbReference type="EMBL" id="TIB99560.1"/>
    </source>
</evidence>
<dbReference type="InterPro" id="IPR052449">
    <property type="entry name" value="STYX-Interacting_Phosphatase"/>
</dbReference>